<feature type="signal peptide" evidence="1">
    <location>
        <begin position="1"/>
        <end position="26"/>
    </location>
</feature>
<dbReference type="EMBL" id="ML978079">
    <property type="protein sequence ID" value="KAF2009218.1"/>
    <property type="molecule type" value="Genomic_DNA"/>
</dbReference>
<keyword evidence="3" id="KW-1185">Reference proteome</keyword>
<feature type="chain" id="PRO_5025367184" description="Secreted protein" evidence="1">
    <location>
        <begin position="27"/>
        <end position="85"/>
    </location>
</feature>
<evidence type="ECO:0000256" key="1">
    <source>
        <dbReference type="SAM" id="SignalP"/>
    </source>
</evidence>
<proteinExistence type="predicted"/>
<reference evidence="2" key="1">
    <citation type="journal article" date="2020" name="Stud. Mycol.">
        <title>101 Dothideomycetes genomes: a test case for predicting lifestyles and emergence of pathogens.</title>
        <authorList>
            <person name="Haridas S."/>
            <person name="Albert R."/>
            <person name="Binder M."/>
            <person name="Bloem J."/>
            <person name="Labutti K."/>
            <person name="Salamov A."/>
            <person name="Andreopoulos B."/>
            <person name="Baker S."/>
            <person name="Barry K."/>
            <person name="Bills G."/>
            <person name="Bluhm B."/>
            <person name="Cannon C."/>
            <person name="Castanera R."/>
            <person name="Culley D."/>
            <person name="Daum C."/>
            <person name="Ezra D."/>
            <person name="Gonzalez J."/>
            <person name="Henrissat B."/>
            <person name="Kuo A."/>
            <person name="Liang C."/>
            <person name="Lipzen A."/>
            <person name="Lutzoni F."/>
            <person name="Magnuson J."/>
            <person name="Mondo S."/>
            <person name="Nolan M."/>
            <person name="Ohm R."/>
            <person name="Pangilinan J."/>
            <person name="Park H.-J."/>
            <person name="Ramirez L."/>
            <person name="Alfaro M."/>
            <person name="Sun H."/>
            <person name="Tritt A."/>
            <person name="Yoshinaga Y."/>
            <person name="Zwiers L.-H."/>
            <person name="Turgeon B."/>
            <person name="Goodwin S."/>
            <person name="Spatafora J."/>
            <person name="Crous P."/>
            <person name="Grigoriev I."/>
        </authorList>
    </citation>
    <scope>NUCLEOTIDE SEQUENCE</scope>
    <source>
        <strain evidence="2">CBS 175.79</strain>
    </source>
</reference>
<evidence type="ECO:0000313" key="2">
    <source>
        <dbReference type="EMBL" id="KAF2009218.1"/>
    </source>
</evidence>
<protein>
    <recommendedName>
        <fullName evidence="4">Secreted protein</fullName>
    </recommendedName>
</protein>
<organism evidence="2 3">
    <name type="scientific">Aaosphaeria arxii CBS 175.79</name>
    <dbReference type="NCBI Taxonomy" id="1450172"/>
    <lineage>
        <taxon>Eukaryota</taxon>
        <taxon>Fungi</taxon>
        <taxon>Dikarya</taxon>
        <taxon>Ascomycota</taxon>
        <taxon>Pezizomycotina</taxon>
        <taxon>Dothideomycetes</taxon>
        <taxon>Pleosporomycetidae</taxon>
        <taxon>Pleosporales</taxon>
        <taxon>Pleosporales incertae sedis</taxon>
        <taxon>Aaosphaeria</taxon>
    </lineage>
</organism>
<dbReference type="AlphaFoldDB" id="A0A6A5X8D7"/>
<accession>A0A6A5X8D7</accession>
<sequence>MHVLNTAHIMCSRMVFPLVFLSLSYAATLYPSLFHPARSGTVSRTTLSKTFTILSPCNYPNPQTPNHERGISAALASGARVKSLP</sequence>
<evidence type="ECO:0000313" key="3">
    <source>
        <dbReference type="Proteomes" id="UP000799778"/>
    </source>
</evidence>
<evidence type="ECO:0008006" key="4">
    <source>
        <dbReference type="Google" id="ProtNLM"/>
    </source>
</evidence>
<dbReference type="GeneID" id="54286955"/>
<dbReference type="Proteomes" id="UP000799778">
    <property type="component" value="Unassembled WGS sequence"/>
</dbReference>
<gene>
    <name evidence="2" type="ORF">BU24DRAFT_428758</name>
</gene>
<dbReference type="RefSeq" id="XP_033377557.1">
    <property type="nucleotide sequence ID" value="XM_033529558.1"/>
</dbReference>
<name>A0A6A5X8D7_9PLEO</name>
<keyword evidence="1" id="KW-0732">Signal</keyword>